<name>A0ABR4GR92_9EURO</name>
<feature type="region of interest" description="Disordered" evidence="1">
    <location>
        <begin position="265"/>
        <end position="285"/>
    </location>
</feature>
<comment type="caution">
    <text evidence="4">The sequence shown here is derived from an EMBL/GenBank/DDBJ whole genome shotgun (WGS) entry which is preliminary data.</text>
</comment>
<feature type="chain" id="PRO_5046696061" evidence="2">
    <location>
        <begin position="28"/>
        <end position="598"/>
    </location>
</feature>
<sequence length="598" mass="66813">MDPISLGSFCIGAFSLTFQLFSACVKAYNLLSDANGMPAQFHYLRVRLKIEQHRLLNWADVANLTEQKEFLCGIPKLSEGLVQEVLREQEAILASFWKGGHPYRFLVDDCKAGFSDAMEEVELQKRFPYAKGSLEARALRCVQVIRQYPVRMRWAVFDRERFENMLAQLGALNDAMKSLLDSQQQLTLHQAQTRTSIQILHLNNKVDYLLQIFEAGNMKLPIAQLSKDLGCLQQPDPSLADSELEEERAALTTLARFKALNISINSDSSEEPSPSCPTTREPGPLDAESCTILQSFSSTYATEIERSTGLYKGNSVWIDWKYYDPVLLTGHPSSCTWTRIAKLSALLSDSHGLKQFHTPTCVGYFNDAPHNRLGLVFCCPTDSSSAHAPASLFDLFLADEKPSLTARVHLAHTLATALQYLHSTNWVHKALRSQNVVFFTDSGSPDLSSPFLSGFGLARPAHNIEMTERPDNTPLYNLYRHPLAHGDIAPEGTGGFKKTFDIYSLGIVLLEVSLWKPLNRVLGIESENVQRHFLPGATKKIRATLLQEGRFLSLVRAAAGNILGDVVRVCLEGFGEGERDIEVRFHEEVVLRLGRISL</sequence>
<keyword evidence="4" id="KW-0640">Prion</keyword>
<reference evidence="4 5" key="1">
    <citation type="submission" date="2024-07" db="EMBL/GenBank/DDBJ databases">
        <title>Section-level genome sequencing and comparative genomics of Aspergillus sections Usti and Cavernicolus.</title>
        <authorList>
            <consortium name="Lawrence Berkeley National Laboratory"/>
            <person name="Nybo J.L."/>
            <person name="Vesth T.C."/>
            <person name="Theobald S."/>
            <person name="Frisvad J.C."/>
            <person name="Larsen T.O."/>
            <person name="Kjaerboelling I."/>
            <person name="Rothschild-Mancinelli K."/>
            <person name="Lyhne E.K."/>
            <person name="Kogle M.E."/>
            <person name="Barry K."/>
            <person name="Clum A."/>
            <person name="Na H."/>
            <person name="Ledsgaard L."/>
            <person name="Lin J."/>
            <person name="Lipzen A."/>
            <person name="Kuo A."/>
            <person name="Riley R."/>
            <person name="Mondo S."/>
            <person name="Labutti K."/>
            <person name="Haridas S."/>
            <person name="Pangalinan J."/>
            <person name="Salamov A.A."/>
            <person name="Simmons B.A."/>
            <person name="Magnuson J.K."/>
            <person name="Chen J."/>
            <person name="Drula E."/>
            <person name="Henrissat B."/>
            <person name="Wiebenga A."/>
            <person name="Lubbers R.J."/>
            <person name="Gomes A.C."/>
            <person name="Makela M.R."/>
            <person name="Stajich J."/>
            <person name="Grigoriev I.V."/>
            <person name="Mortensen U.H."/>
            <person name="De Vries R.P."/>
            <person name="Baker S.E."/>
            <person name="Andersen M.R."/>
        </authorList>
    </citation>
    <scope>NUCLEOTIDE SEQUENCE [LARGE SCALE GENOMIC DNA]</scope>
    <source>
        <strain evidence="4 5">CBS 588.65</strain>
    </source>
</reference>
<feature type="signal peptide" evidence="2">
    <location>
        <begin position="1"/>
        <end position="27"/>
    </location>
</feature>
<gene>
    <name evidence="4" type="ORF">BJX63DRAFT_417185</name>
</gene>
<dbReference type="Gene3D" id="1.20.120.1020">
    <property type="entry name" value="Prion-inhibition and propagation, HeLo domain"/>
    <property type="match status" value="1"/>
</dbReference>
<evidence type="ECO:0000313" key="5">
    <source>
        <dbReference type="Proteomes" id="UP001610334"/>
    </source>
</evidence>
<accession>A0ABR4GR92</accession>
<dbReference type="InterPro" id="IPR038305">
    <property type="entry name" value="HeLo_sf"/>
</dbReference>
<dbReference type="PANTHER" id="PTHR37542:SF1">
    <property type="entry name" value="PRION-INHIBITION AND PROPAGATION HELO DOMAIN-CONTAINING PROTEIN"/>
    <property type="match status" value="1"/>
</dbReference>
<evidence type="ECO:0000259" key="3">
    <source>
        <dbReference type="PROSITE" id="PS50011"/>
    </source>
</evidence>
<keyword evidence="2" id="KW-0732">Signal</keyword>
<keyword evidence="4" id="KW-0034">Amyloid</keyword>
<proteinExistence type="predicted"/>
<feature type="domain" description="Protein kinase" evidence="3">
    <location>
        <begin position="302"/>
        <end position="598"/>
    </location>
</feature>
<evidence type="ECO:0000313" key="4">
    <source>
        <dbReference type="EMBL" id="KAL2801531.1"/>
    </source>
</evidence>
<dbReference type="Pfam" id="PF07714">
    <property type="entry name" value="PK_Tyr_Ser-Thr"/>
    <property type="match status" value="1"/>
</dbReference>
<dbReference type="SUPFAM" id="SSF56112">
    <property type="entry name" value="Protein kinase-like (PK-like)"/>
    <property type="match status" value="1"/>
</dbReference>
<protein>
    <submittedName>
        <fullName evidence="4">Prion-inhibition and propagation-domain-containing protein</fullName>
    </submittedName>
</protein>
<organism evidence="4 5">
    <name type="scientific">Aspergillus granulosus</name>
    <dbReference type="NCBI Taxonomy" id="176169"/>
    <lineage>
        <taxon>Eukaryota</taxon>
        <taxon>Fungi</taxon>
        <taxon>Dikarya</taxon>
        <taxon>Ascomycota</taxon>
        <taxon>Pezizomycotina</taxon>
        <taxon>Eurotiomycetes</taxon>
        <taxon>Eurotiomycetidae</taxon>
        <taxon>Eurotiales</taxon>
        <taxon>Aspergillaceae</taxon>
        <taxon>Aspergillus</taxon>
        <taxon>Aspergillus subgen. Nidulantes</taxon>
    </lineage>
</organism>
<dbReference type="EMBL" id="JBFXLT010000350">
    <property type="protein sequence ID" value="KAL2801531.1"/>
    <property type="molecule type" value="Genomic_DNA"/>
</dbReference>
<dbReference type="InterPro" id="IPR001245">
    <property type="entry name" value="Ser-Thr/Tyr_kinase_cat_dom"/>
</dbReference>
<dbReference type="Pfam" id="PF14479">
    <property type="entry name" value="HeLo"/>
    <property type="match status" value="1"/>
</dbReference>
<keyword evidence="5" id="KW-1185">Reference proteome</keyword>
<dbReference type="InterPro" id="IPR000719">
    <property type="entry name" value="Prot_kinase_dom"/>
</dbReference>
<dbReference type="InterPro" id="IPR011009">
    <property type="entry name" value="Kinase-like_dom_sf"/>
</dbReference>
<dbReference type="Gene3D" id="1.10.510.10">
    <property type="entry name" value="Transferase(Phosphotransferase) domain 1"/>
    <property type="match status" value="1"/>
</dbReference>
<dbReference type="InterPro" id="IPR029498">
    <property type="entry name" value="HeLo_dom"/>
</dbReference>
<evidence type="ECO:0000256" key="1">
    <source>
        <dbReference type="SAM" id="MobiDB-lite"/>
    </source>
</evidence>
<dbReference type="PANTHER" id="PTHR37542">
    <property type="entry name" value="HELO DOMAIN-CONTAINING PROTEIN-RELATED"/>
    <property type="match status" value="1"/>
</dbReference>
<dbReference type="Proteomes" id="UP001610334">
    <property type="component" value="Unassembled WGS sequence"/>
</dbReference>
<dbReference type="PROSITE" id="PS50011">
    <property type="entry name" value="PROTEIN_KINASE_DOM"/>
    <property type="match status" value="1"/>
</dbReference>
<evidence type="ECO:0000256" key="2">
    <source>
        <dbReference type="SAM" id="SignalP"/>
    </source>
</evidence>